<comment type="caution">
    <text evidence="3">The sequence shown here is derived from an EMBL/GenBank/DDBJ whole genome shotgun (WGS) entry which is preliminary data.</text>
</comment>
<evidence type="ECO:0000313" key="3">
    <source>
        <dbReference type="EMBL" id="TFU20527.1"/>
    </source>
</evidence>
<organism evidence="3 4">
    <name type="scientific">Rothia nasimurium</name>
    <dbReference type="NCBI Taxonomy" id="85336"/>
    <lineage>
        <taxon>Bacteria</taxon>
        <taxon>Bacillati</taxon>
        <taxon>Actinomycetota</taxon>
        <taxon>Actinomycetes</taxon>
        <taxon>Micrococcales</taxon>
        <taxon>Micrococcaceae</taxon>
        <taxon>Rothia</taxon>
    </lineage>
</organism>
<accession>A0A4Y9F1V3</accession>
<dbReference type="SMART" id="SM00507">
    <property type="entry name" value="HNHc"/>
    <property type="match status" value="1"/>
</dbReference>
<dbReference type="InterPro" id="IPR002711">
    <property type="entry name" value="HNH"/>
</dbReference>
<dbReference type="Pfam" id="PF01844">
    <property type="entry name" value="HNH"/>
    <property type="match status" value="1"/>
</dbReference>
<dbReference type="GO" id="GO:0004519">
    <property type="term" value="F:endonuclease activity"/>
    <property type="evidence" value="ECO:0007669"/>
    <property type="project" value="UniProtKB-KW"/>
</dbReference>
<name>A0A4Y9F1V3_9MICC</name>
<dbReference type="EMBL" id="SPQC01000055">
    <property type="protein sequence ID" value="TFU20527.1"/>
    <property type="molecule type" value="Genomic_DNA"/>
</dbReference>
<dbReference type="InterPro" id="IPR003615">
    <property type="entry name" value="HNH_nuc"/>
</dbReference>
<gene>
    <name evidence="3" type="ORF">E4U03_11265</name>
</gene>
<proteinExistence type="predicted"/>
<keyword evidence="3" id="KW-0540">Nuclease</keyword>
<evidence type="ECO:0000256" key="1">
    <source>
        <dbReference type="SAM" id="MobiDB-lite"/>
    </source>
</evidence>
<dbReference type="AlphaFoldDB" id="A0A4Y9F1V3"/>
<protein>
    <submittedName>
        <fullName evidence="3">HNH endonuclease</fullName>
    </submittedName>
</protein>
<evidence type="ECO:0000313" key="4">
    <source>
        <dbReference type="Proteomes" id="UP000297951"/>
    </source>
</evidence>
<feature type="domain" description="HNH nuclease" evidence="2">
    <location>
        <begin position="18"/>
        <end position="76"/>
    </location>
</feature>
<dbReference type="RefSeq" id="WP_135013825.1">
    <property type="nucleotide sequence ID" value="NZ_JADGLK010000055.1"/>
</dbReference>
<reference evidence="3 4" key="1">
    <citation type="submission" date="2019-03" db="EMBL/GenBank/DDBJ databases">
        <title>Diversity of the mouse oral microbiome.</title>
        <authorList>
            <person name="Joseph S."/>
            <person name="Aduse-Opoku J."/>
            <person name="Curtis M."/>
            <person name="Wade W."/>
            <person name="Hashim A."/>
        </authorList>
    </citation>
    <scope>NUCLEOTIDE SEQUENCE [LARGE SCALE GENOMIC DNA]</scope>
    <source>
        <strain evidence="4">irhom_31</strain>
    </source>
</reference>
<evidence type="ECO:0000259" key="2">
    <source>
        <dbReference type="SMART" id="SM00507"/>
    </source>
</evidence>
<dbReference type="OrthoDB" id="2084290at2"/>
<keyword evidence="3" id="KW-0255">Endonuclease</keyword>
<dbReference type="GO" id="GO:0003676">
    <property type="term" value="F:nucleic acid binding"/>
    <property type="evidence" value="ECO:0007669"/>
    <property type="project" value="InterPro"/>
</dbReference>
<dbReference type="GO" id="GO:0008270">
    <property type="term" value="F:zinc ion binding"/>
    <property type="evidence" value="ECO:0007669"/>
    <property type="project" value="InterPro"/>
</dbReference>
<dbReference type="Proteomes" id="UP000297951">
    <property type="component" value="Unassembled WGS sequence"/>
</dbReference>
<sequence length="96" mass="10860">MPTQTRYNNRTYLKHTAALKAHVKRTGEPCWLCGKPIDLELPSTHPMSFTADHVDAIANGGKLLGELRPAHRSCNSARGRKRTREQIKPPKTSRTW</sequence>
<dbReference type="Gene3D" id="1.10.30.50">
    <property type="match status" value="1"/>
</dbReference>
<feature type="region of interest" description="Disordered" evidence="1">
    <location>
        <begin position="70"/>
        <end position="96"/>
    </location>
</feature>
<keyword evidence="3" id="KW-0378">Hydrolase</keyword>